<dbReference type="SUPFAM" id="SSF54171">
    <property type="entry name" value="DNA-binding domain"/>
    <property type="match status" value="1"/>
</dbReference>
<keyword evidence="4" id="KW-0804">Transcription</keyword>
<dbReference type="SMART" id="SM00380">
    <property type="entry name" value="AP2"/>
    <property type="match status" value="1"/>
</dbReference>
<keyword evidence="8" id="KW-1185">Reference proteome</keyword>
<evidence type="ECO:0000256" key="1">
    <source>
        <dbReference type="ARBA" id="ARBA00004123"/>
    </source>
</evidence>
<dbReference type="GO" id="GO:0003700">
    <property type="term" value="F:DNA-binding transcription factor activity"/>
    <property type="evidence" value="ECO:0007669"/>
    <property type="project" value="InterPro"/>
</dbReference>
<dbReference type="AlphaFoldDB" id="A0A4V1ISE8"/>
<accession>A0A4V1ISE8</accession>
<dbReference type="InterPro" id="IPR036955">
    <property type="entry name" value="AP2/ERF_dom_sf"/>
</dbReference>
<dbReference type="GO" id="GO:0003677">
    <property type="term" value="F:DNA binding"/>
    <property type="evidence" value="ECO:0007669"/>
    <property type="project" value="UniProtKB-KW"/>
</dbReference>
<keyword evidence="5" id="KW-0539">Nucleus</keyword>
<evidence type="ECO:0000256" key="2">
    <source>
        <dbReference type="ARBA" id="ARBA00023015"/>
    </source>
</evidence>
<dbReference type="InterPro" id="IPR001471">
    <property type="entry name" value="AP2/ERF_dom"/>
</dbReference>
<dbReference type="InterPro" id="IPR044925">
    <property type="entry name" value="His-Me_finger_sf"/>
</dbReference>
<evidence type="ECO:0000256" key="5">
    <source>
        <dbReference type="ARBA" id="ARBA00023242"/>
    </source>
</evidence>
<evidence type="ECO:0000313" key="8">
    <source>
        <dbReference type="Proteomes" id="UP000269721"/>
    </source>
</evidence>
<name>A0A4V1ISE8_9FUNG</name>
<protein>
    <recommendedName>
        <fullName evidence="6">AP2/ERF domain-containing protein</fullName>
    </recommendedName>
</protein>
<dbReference type="Gene3D" id="3.90.75.20">
    <property type="match status" value="1"/>
</dbReference>
<dbReference type="InterPro" id="IPR016177">
    <property type="entry name" value="DNA-bd_dom_sf"/>
</dbReference>
<dbReference type="Gene3D" id="3.30.730.10">
    <property type="entry name" value="AP2/ERF domain"/>
    <property type="match status" value="1"/>
</dbReference>
<dbReference type="EMBL" id="KZ994293">
    <property type="protein sequence ID" value="RKO93307.1"/>
    <property type="molecule type" value="Genomic_DNA"/>
</dbReference>
<proteinExistence type="predicted"/>
<dbReference type="GO" id="GO:0005634">
    <property type="term" value="C:nucleus"/>
    <property type="evidence" value="ECO:0007669"/>
    <property type="project" value="UniProtKB-SubCell"/>
</dbReference>
<keyword evidence="3" id="KW-0238">DNA-binding</keyword>
<reference evidence="8" key="1">
    <citation type="journal article" date="2018" name="Nat. Microbiol.">
        <title>Leveraging single-cell genomics to expand the fungal tree of life.</title>
        <authorList>
            <person name="Ahrendt S.R."/>
            <person name="Quandt C.A."/>
            <person name="Ciobanu D."/>
            <person name="Clum A."/>
            <person name="Salamov A."/>
            <person name="Andreopoulos B."/>
            <person name="Cheng J.F."/>
            <person name="Woyke T."/>
            <person name="Pelin A."/>
            <person name="Henrissat B."/>
            <person name="Reynolds N.K."/>
            <person name="Benny G.L."/>
            <person name="Smith M.E."/>
            <person name="James T.Y."/>
            <person name="Grigoriev I.V."/>
        </authorList>
    </citation>
    <scope>NUCLEOTIDE SEQUENCE [LARGE SCALE GENOMIC DNA]</scope>
</reference>
<evidence type="ECO:0000256" key="3">
    <source>
        <dbReference type="ARBA" id="ARBA00023125"/>
    </source>
</evidence>
<dbReference type="Proteomes" id="UP000269721">
    <property type="component" value="Unassembled WGS sequence"/>
</dbReference>
<sequence length="427" mass="48842">MNKNAKEKFVTFTLNVMDADLAPKIIVNSEGHAEIGKKKVERLIMSRILEDNNRDNPNGNPVTMENVKVIEIDKNKTNLKRNNIAIADASMVARNKKRTGTLHEWKGIDADKTNGELNNRYNVRFRGKYYGQYQSKDWAAWAYNLAAMKHNQEIGEKIDAGGLNDLEEPEGFKLAPRREKADNLPNGICLTARKHYKVQVSASGLKAKYFKLDELEKAKEHLKILNEIVKEKDDARIQAIQNMEIERIEVPCKNGNGNEMVAFIRASKTGKNELIVLVDDEDWHDLRKYEWSLANNKGYISGIVEGQRTSIHRYIMREKIKDHYENGGETVEVDHKHQNKLDNRKENLRLVSSSLNNQNKPKKEGCSSEFIGVCKPSNRRKYLAQISNGGVREHVGYYYTEYEAALAYDARAIEIYGEGARVNFPVK</sequence>
<dbReference type="SUPFAM" id="SSF54060">
    <property type="entry name" value="His-Me finger endonucleases"/>
    <property type="match status" value="1"/>
</dbReference>
<comment type="subcellular location">
    <subcellularLocation>
        <location evidence="1">Nucleus</location>
    </subcellularLocation>
</comment>
<gene>
    <name evidence="7" type="ORF">BDK51DRAFT_40369</name>
</gene>
<dbReference type="PROSITE" id="PS51032">
    <property type="entry name" value="AP2_ERF"/>
    <property type="match status" value="1"/>
</dbReference>
<feature type="domain" description="AP2/ERF" evidence="6">
    <location>
        <begin position="369"/>
        <end position="425"/>
    </location>
</feature>
<keyword evidence="2" id="KW-0805">Transcription regulation</keyword>
<evidence type="ECO:0000259" key="6">
    <source>
        <dbReference type="PROSITE" id="PS51032"/>
    </source>
</evidence>
<evidence type="ECO:0000256" key="4">
    <source>
        <dbReference type="ARBA" id="ARBA00023163"/>
    </source>
</evidence>
<organism evidence="7 8">
    <name type="scientific">Blyttiomyces helicus</name>
    <dbReference type="NCBI Taxonomy" id="388810"/>
    <lineage>
        <taxon>Eukaryota</taxon>
        <taxon>Fungi</taxon>
        <taxon>Fungi incertae sedis</taxon>
        <taxon>Chytridiomycota</taxon>
        <taxon>Chytridiomycota incertae sedis</taxon>
        <taxon>Chytridiomycetes</taxon>
        <taxon>Chytridiomycetes incertae sedis</taxon>
        <taxon>Blyttiomyces</taxon>
    </lineage>
</organism>
<evidence type="ECO:0000313" key="7">
    <source>
        <dbReference type="EMBL" id="RKO93307.1"/>
    </source>
</evidence>